<reference evidence="4" key="1">
    <citation type="submission" date="2021-01" db="EMBL/GenBank/DDBJ databases">
        <authorList>
            <consortium name="Aspergillus puulaauensis MK2 genome sequencing consortium"/>
            <person name="Kazuki M."/>
            <person name="Futagami T."/>
        </authorList>
    </citation>
    <scope>NUCLEOTIDE SEQUENCE</scope>
    <source>
        <strain evidence="4">MK2</strain>
    </source>
</reference>
<dbReference type="InterPro" id="IPR021765">
    <property type="entry name" value="UstYa-like"/>
</dbReference>
<protein>
    <recommendedName>
        <fullName evidence="6">Tat pathway signal sequence</fullName>
    </recommendedName>
</protein>
<dbReference type="Proteomes" id="UP000654913">
    <property type="component" value="Chromosome 3"/>
</dbReference>
<keyword evidence="3" id="KW-0472">Membrane</keyword>
<accession>A0A7R7XJ13</accession>
<proteinExistence type="inferred from homology"/>
<evidence type="ECO:0000313" key="4">
    <source>
        <dbReference type="EMBL" id="BCS22355.1"/>
    </source>
</evidence>
<dbReference type="PANTHER" id="PTHR33365:SF14">
    <property type="entry name" value="TAT PATHWAY SIGNAL SEQUENCE"/>
    <property type="match status" value="1"/>
</dbReference>
<comment type="similarity">
    <text evidence="1">Belongs to the ustYa family.</text>
</comment>
<dbReference type="OrthoDB" id="3687641at2759"/>
<dbReference type="AlphaFoldDB" id="A0A7R7XJ13"/>
<evidence type="ECO:0000256" key="1">
    <source>
        <dbReference type="ARBA" id="ARBA00035112"/>
    </source>
</evidence>
<keyword evidence="3" id="KW-1133">Transmembrane helix</keyword>
<organism evidence="4 5">
    <name type="scientific">Aspergillus puulaauensis</name>
    <dbReference type="NCBI Taxonomy" id="1220207"/>
    <lineage>
        <taxon>Eukaryota</taxon>
        <taxon>Fungi</taxon>
        <taxon>Dikarya</taxon>
        <taxon>Ascomycota</taxon>
        <taxon>Pezizomycotina</taxon>
        <taxon>Eurotiomycetes</taxon>
        <taxon>Eurotiomycetidae</taxon>
        <taxon>Eurotiales</taxon>
        <taxon>Aspergillaceae</taxon>
        <taxon>Aspergillus</taxon>
    </lineage>
</organism>
<dbReference type="KEGG" id="apuu:APUU_30580S"/>
<dbReference type="Pfam" id="PF11807">
    <property type="entry name" value="UstYa"/>
    <property type="match status" value="1"/>
</dbReference>
<keyword evidence="3" id="KW-0812">Transmembrane</keyword>
<feature type="compositionally biased region" description="Basic residues" evidence="2">
    <location>
        <begin position="320"/>
        <end position="329"/>
    </location>
</feature>
<dbReference type="EMBL" id="AP024445">
    <property type="protein sequence ID" value="BCS22355.1"/>
    <property type="molecule type" value="Genomic_DNA"/>
</dbReference>
<dbReference type="RefSeq" id="XP_041554549.1">
    <property type="nucleotide sequence ID" value="XM_041701689.1"/>
</dbReference>
<gene>
    <name evidence="4" type="ORF">APUU_30580S</name>
</gene>
<keyword evidence="5" id="KW-1185">Reference proteome</keyword>
<evidence type="ECO:0008006" key="6">
    <source>
        <dbReference type="Google" id="ProtNLM"/>
    </source>
</evidence>
<dbReference type="PANTHER" id="PTHR33365">
    <property type="entry name" value="YALI0B05434P"/>
    <property type="match status" value="1"/>
</dbReference>
<feature type="region of interest" description="Disordered" evidence="2">
    <location>
        <begin position="310"/>
        <end position="329"/>
    </location>
</feature>
<reference evidence="4" key="2">
    <citation type="submission" date="2021-02" db="EMBL/GenBank/DDBJ databases">
        <title>Aspergillus puulaauensis MK2 genome sequence.</title>
        <authorList>
            <person name="Futagami T."/>
            <person name="Mori K."/>
            <person name="Kadooka C."/>
            <person name="Tanaka T."/>
        </authorList>
    </citation>
    <scope>NUCLEOTIDE SEQUENCE</scope>
    <source>
        <strain evidence="4">MK2</strain>
    </source>
</reference>
<evidence type="ECO:0000313" key="5">
    <source>
        <dbReference type="Proteomes" id="UP000654913"/>
    </source>
</evidence>
<dbReference type="GO" id="GO:0043386">
    <property type="term" value="P:mycotoxin biosynthetic process"/>
    <property type="evidence" value="ECO:0007669"/>
    <property type="project" value="InterPro"/>
</dbReference>
<feature type="transmembrane region" description="Helical" evidence="3">
    <location>
        <begin position="48"/>
        <end position="69"/>
    </location>
</feature>
<evidence type="ECO:0000256" key="3">
    <source>
        <dbReference type="SAM" id="Phobius"/>
    </source>
</evidence>
<evidence type="ECO:0000256" key="2">
    <source>
        <dbReference type="SAM" id="MobiDB-lite"/>
    </source>
</evidence>
<dbReference type="GeneID" id="64972360"/>
<name>A0A7R7XJ13_9EURO</name>
<sequence>MFLTGFWQPTPREHKFQAVKTETDDDDEIDSEGLISARKKMGKTTVSIPWIFFTTANLVILGITVSLILSVQSTQTHEKNAILRPVSWWSPVLDDIEIPSYTTTLNGTLFALPEISIAREEPGPENDAIWAQFEKVLTHVVTREDVIKLGKDPDTVSRFDNEYWGLGDDAYMVQLDVMHQIHCLNMLRKAAFEEYPGYEPELDTKDRMWWVHLGHCTDILLQNLQCNANTEVLTLAWVEDRHPPWPDFSVNRKCRNFQTLIDWQRDNAVDVAKFDNMPLPKDAFVWPSPWKKQDSELGVVLGQHHLQEGDGELQEGSNHTHFKPRRSLV</sequence>